<feature type="domain" description="Bacterial bifunctional deaminase-reductase C-terminal" evidence="1">
    <location>
        <begin position="112"/>
        <end position="188"/>
    </location>
</feature>
<dbReference type="SUPFAM" id="SSF53597">
    <property type="entry name" value="Dihydrofolate reductase-like"/>
    <property type="match status" value="1"/>
</dbReference>
<reference evidence="2" key="1">
    <citation type="submission" date="2022-10" db="EMBL/GenBank/DDBJ databases">
        <title>Whole-Genome Sequencing of Brachybacterium huguangmaarense BRM-3, Isolated from Betula schmidtii.</title>
        <authorList>
            <person name="Haam D."/>
        </authorList>
    </citation>
    <scope>NUCLEOTIDE SEQUENCE</scope>
    <source>
        <strain evidence="2">BRM-3</strain>
    </source>
</reference>
<dbReference type="InterPro" id="IPR050765">
    <property type="entry name" value="Riboflavin_Biosynth_HTPR"/>
</dbReference>
<evidence type="ECO:0000313" key="3">
    <source>
        <dbReference type="Proteomes" id="UP001164305"/>
    </source>
</evidence>
<dbReference type="Pfam" id="PF01872">
    <property type="entry name" value="RibD_C"/>
    <property type="match status" value="1"/>
</dbReference>
<sequence>MSRIYVANHVTLDGVMQGPGRVDEDTRGGFTRGGWAVPRSTEEVGAALQDRVRRAGGMRLLLGHRSYADMLGHWNAAGGPFKDGLNGAQKHVVSRSRTTALPWPNSTLISGDVAGQIAALKASGGPDLCIMGSGELVQTLLRHRLLDEVLLFVHPIVLGSGRRLFPDGGVPVDLELLTASAAENGVVVAQYRVG</sequence>
<dbReference type="PANTHER" id="PTHR38011">
    <property type="entry name" value="DIHYDROFOLATE REDUCTASE FAMILY PROTEIN (AFU_ORTHOLOGUE AFUA_8G06820)"/>
    <property type="match status" value="1"/>
</dbReference>
<dbReference type="InterPro" id="IPR002734">
    <property type="entry name" value="RibDG_C"/>
</dbReference>
<dbReference type="InterPro" id="IPR024072">
    <property type="entry name" value="DHFR-like_dom_sf"/>
</dbReference>
<dbReference type="EMBL" id="CP107020">
    <property type="protein sequence ID" value="UYG15927.1"/>
    <property type="molecule type" value="Genomic_DNA"/>
</dbReference>
<protein>
    <submittedName>
        <fullName evidence="2">Dihydrofolate reductase family protein</fullName>
    </submittedName>
</protein>
<gene>
    <name evidence="2" type="ORF">BRM3_09790</name>
</gene>
<dbReference type="PANTHER" id="PTHR38011:SF2">
    <property type="entry name" value="BIFUNCTIONAL DEAMINASE-REDUCTASE DOMAIN PROTEIN"/>
    <property type="match status" value="1"/>
</dbReference>
<keyword evidence="3" id="KW-1185">Reference proteome</keyword>
<evidence type="ECO:0000259" key="1">
    <source>
        <dbReference type="Pfam" id="PF01872"/>
    </source>
</evidence>
<dbReference type="Proteomes" id="UP001164305">
    <property type="component" value="Chromosome"/>
</dbReference>
<name>A0ABY6FYE7_9MICO</name>
<evidence type="ECO:0000313" key="2">
    <source>
        <dbReference type="EMBL" id="UYG15927.1"/>
    </source>
</evidence>
<dbReference type="Gene3D" id="3.40.430.10">
    <property type="entry name" value="Dihydrofolate Reductase, subunit A"/>
    <property type="match status" value="1"/>
</dbReference>
<organism evidence="2 3">
    <name type="scientific">Brachybacterium huguangmaarense</name>
    <dbReference type="NCBI Taxonomy" id="1652028"/>
    <lineage>
        <taxon>Bacteria</taxon>
        <taxon>Bacillati</taxon>
        <taxon>Actinomycetota</taxon>
        <taxon>Actinomycetes</taxon>
        <taxon>Micrococcales</taxon>
        <taxon>Dermabacteraceae</taxon>
        <taxon>Brachybacterium</taxon>
    </lineage>
</organism>
<dbReference type="RefSeq" id="WP_263593140.1">
    <property type="nucleotide sequence ID" value="NZ_CP107020.1"/>
</dbReference>
<accession>A0ABY6FYE7</accession>
<proteinExistence type="predicted"/>